<dbReference type="AlphaFoldDB" id="A0A438HR43"/>
<evidence type="ECO:0000256" key="11">
    <source>
        <dbReference type="ARBA" id="ARBA00023253"/>
    </source>
</evidence>
<keyword evidence="12" id="KW-0119">Carbohydrate metabolism</keyword>
<feature type="compositionally biased region" description="Basic and acidic residues" evidence="14">
    <location>
        <begin position="43"/>
        <end position="55"/>
    </location>
</feature>
<dbReference type="PANTHER" id="PTHR31741:SF15">
    <property type="entry name" value="O-FUCOSYLTRANSFERASE 38"/>
    <property type="match status" value="1"/>
</dbReference>
<evidence type="ECO:0000256" key="10">
    <source>
        <dbReference type="ARBA" id="ARBA00023180"/>
    </source>
</evidence>
<accession>A0A438HR43</accession>
<dbReference type="EMBL" id="QGNW01000189">
    <property type="protein sequence ID" value="RVW86909.1"/>
    <property type="molecule type" value="Genomic_DNA"/>
</dbReference>
<protein>
    <recommendedName>
        <fullName evidence="13">O-fucosyltransferase family protein</fullName>
    </recommendedName>
</protein>
<comment type="subcellular location">
    <subcellularLocation>
        <location evidence="1">Membrane</location>
        <topology evidence="1">Single-pass type II membrane protein</topology>
    </subcellularLocation>
</comment>
<evidence type="ECO:0000256" key="9">
    <source>
        <dbReference type="ARBA" id="ARBA00023136"/>
    </source>
</evidence>
<gene>
    <name evidence="15" type="primary">OFUT38_1</name>
    <name evidence="15" type="ORF">CK203_036000</name>
</gene>
<evidence type="ECO:0000256" key="4">
    <source>
        <dbReference type="ARBA" id="ARBA00022676"/>
    </source>
</evidence>
<dbReference type="GO" id="GO:0016020">
    <property type="term" value="C:membrane"/>
    <property type="evidence" value="ECO:0007669"/>
    <property type="project" value="UniProtKB-SubCell"/>
</dbReference>
<comment type="similarity">
    <text evidence="3">Belongs to the glycosyltransferase GT106 family.</text>
</comment>
<dbReference type="PANTHER" id="PTHR31741">
    <property type="entry name" value="OS02G0726500 PROTEIN-RELATED"/>
    <property type="match status" value="1"/>
</dbReference>
<evidence type="ECO:0000256" key="12">
    <source>
        <dbReference type="ARBA" id="ARBA00023277"/>
    </source>
</evidence>
<comment type="caution">
    <text evidence="15">The sequence shown here is derived from an EMBL/GenBank/DDBJ whole genome shotgun (WGS) entry which is preliminary data.</text>
</comment>
<keyword evidence="11" id="KW-0294">Fucose metabolism</keyword>
<keyword evidence="7" id="KW-0735">Signal-anchor</keyword>
<keyword evidence="8" id="KW-1133">Transmembrane helix</keyword>
<sequence>MTASPVRRGIIATKVWNFRSAPDSGDVTLDTCDDAIPYFVMDRKEGPRKQKDPKRGTCRARIAQTGRKGGWSASGEPGGGSASPESGSRALTRRRVRCSRRPEKRAWAARGWVSGSGALGQIRDLLQALLAISDMVAVARIMNATLVIPQLDRRSFWKDSSTFADIFDELHFMTTLQGDVRIVKELPRQLESVPRARKHFTSWSSMGYYQEMTHLWEEYQVFMENLSSNDRWLGSSIIQEDKVGPIPFRFENMRLQHLPLGHWLRFDAGSVLSQGGSTMAPWVCTKLKFIKSSLKSGISRFLNAIVLEDNVRREISWKQKFVVSWVKKGDCNVKYSTEQQWKGKQKVHQIYPSSRLDFGRLGGYFG</sequence>
<keyword evidence="5 15" id="KW-0808">Transferase</keyword>
<proteinExistence type="inferred from homology"/>
<reference evidence="15 16" key="1">
    <citation type="journal article" date="2018" name="PLoS Genet.">
        <title>Population sequencing reveals clonal diversity and ancestral inbreeding in the grapevine cultivar Chardonnay.</title>
        <authorList>
            <person name="Roach M.J."/>
            <person name="Johnson D.L."/>
            <person name="Bohlmann J."/>
            <person name="van Vuuren H.J."/>
            <person name="Jones S.J."/>
            <person name="Pretorius I.S."/>
            <person name="Schmidt S.A."/>
            <person name="Borneman A.R."/>
        </authorList>
    </citation>
    <scope>NUCLEOTIDE SEQUENCE [LARGE SCALE GENOMIC DNA]</scope>
    <source>
        <strain evidence="16">cv. Chardonnay</strain>
        <tissue evidence="15">Leaf</tissue>
    </source>
</reference>
<comment type="pathway">
    <text evidence="2">Glycan metabolism.</text>
</comment>
<keyword evidence="9" id="KW-0472">Membrane</keyword>
<organism evidence="15 16">
    <name type="scientific">Vitis vinifera</name>
    <name type="common">Grape</name>
    <dbReference type="NCBI Taxonomy" id="29760"/>
    <lineage>
        <taxon>Eukaryota</taxon>
        <taxon>Viridiplantae</taxon>
        <taxon>Streptophyta</taxon>
        <taxon>Embryophyta</taxon>
        <taxon>Tracheophyta</taxon>
        <taxon>Spermatophyta</taxon>
        <taxon>Magnoliopsida</taxon>
        <taxon>eudicotyledons</taxon>
        <taxon>Gunneridae</taxon>
        <taxon>Pentapetalae</taxon>
        <taxon>rosids</taxon>
        <taxon>Vitales</taxon>
        <taxon>Vitaceae</taxon>
        <taxon>Viteae</taxon>
        <taxon>Vitis</taxon>
    </lineage>
</organism>
<evidence type="ECO:0000313" key="16">
    <source>
        <dbReference type="Proteomes" id="UP000288805"/>
    </source>
</evidence>
<keyword evidence="10" id="KW-0325">Glycoprotein</keyword>
<evidence type="ECO:0000256" key="5">
    <source>
        <dbReference type="ARBA" id="ARBA00022679"/>
    </source>
</evidence>
<evidence type="ECO:0000256" key="6">
    <source>
        <dbReference type="ARBA" id="ARBA00022692"/>
    </source>
</evidence>
<dbReference type="GO" id="GO:0016757">
    <property type="term" value="F:glycosyltransferase activity"/>
    <property type="evidence" value="ECO:0007669"/>
    <property type="project" value="UniProtKB-KW"/>
</dbReference>
<evidence type="ECO:0000256" key="2">
    <source>
        <dbReference type="ARBA" id="ARBA00004881"/>
    </source>
</evidence>
<evidence type="ECO:0000256" key="1">
    <source>
        <dbReference type="ARBA" id="ARBA00004606"/>
    </source>
</evidence>
<keyword evidence="4 15" id="KW-0328">Glycosyltransferase</keyword>
<evidence type="ECO:0000256" key="3">
    <source>
        <dbReference type="ARBA" id="ARBA00007737"/>
    </source>
</evidence>
<evidence type="ECO:0000256" key="8">
    <source>
        <dbReference type="ARBA" id="ARBA00022989"/>
    </source>
</evidence>
<evidence type="ECO:0000256" key="7">
    <source>
        <dbReference type="ARBA" id="ARBA00022968"/>
    </source>
</evidence>
<evidence type="ECO:0000256" key="13">
    <source>
        <dbReference type="ARBA" id="ARBA00030350"/>
    </source>
</evidence>
<evidence type="ECO:0000256" key="14">
    <source>
        <dbReference type="SAM" id="MobiDB-lite"/>
    </source>
</evidence>
<dbReference type="InterPro" id="IPR019378">
    <property type="entry name" value="GDP-Fuc_O-FucTrfase"/>
</dbReference>
<name>A0A438HR43_VITVI</name>
<dbReference type="Proteomes" id="UP000288805">
    <property type="component" value="Unassembled WGS sequence"/>
</dbReference>
<dbReference type="GO" id="GO:0006004">
    <property type="term" value="P:fucose metabolic process"/>
    <property type="evidence" value="ECO:0007669"/>
    <property type="project" value="UniProtKB-KW"/>
</dbReference>
<feature type="region of interest" description="Disordered" evidence="14">
    <location>
        <begin position="43"/>
        <end position="95"/>
    </location>
</feature>
<keyword evidence="6" id="KW-0812">Transmembrane</keyword>
<dbReference type="Pfam" id="PF10250">
    <property type="entry name" value="O-FucT"/>
    <property type="match status" value="1"/>
</dbReference>
<evidence type="ECO:0000313" key="15">
    <source>
        <dbReference type="EMBL" id="RVW86909.1"/>
    </source>
</evidence>